<dbReference type="Proteomes" id="UP000694845">
    <property type="component" value="Unplaced"/>
</dbReference>
<dbReference type="CTD" id="64949"/>
<accession>A0A8B7YJM4</accession>
<feature type="coiled-coil region" evidence="9">
    <location>
        <begin position="135"/>
        <end position="171"/>
    </location>
</feature>
<keyword evidence="11" id="KW-1185">Reference proteome</keyword>
<dbReference type="OMA" id="DPVEMYI"/>
<name>A0A8B7YJM4_ACAPL</name>
<proteinExistence type="inferred from homology"/>
<dbReference type="Pfam" id="PF14943">
    <property type="entry name" value="MRP-S26"/>
    <property type="match status" value="1"/>
</dbReference>
<gene>
    <name evidence="12" type="primary">LOC110979910</name>
</gene>
<dbReference type="GO" id="GO:0005763">
    <property type="term" value="C:mitochondrial small ribosomal subunit"/>
    <property type="evidence" value="ECO:0007669"/>
    <property type="project" value="InterPro"/>
</dbReference>
<dbReference type="InterPro" id="IPR026140">
    <property type="entry name" value="Ribosomal_mS26"/>
</dbReference>
<dbReference type="OrthoDB" id="5988811at2759"/>
<dbReference type="AlphaFoldDB" id="A0A8B7YJM4"/>
<comment type="subcellular location">
    <subcellularLocation>
        <location evidence="1">Mitochondrion</location>
    </subcellularLocation>
</comment>
<organism evidence="11 12">
    <name type="scientific">Acanthaster planci</name>
    <name type="common">Crown-of-thorns starfish</name>
    <dbReference type="NCBI Taxonomy" id="133434"/>
    <lineage>
        <taxon>Eukaryota</taxon>
        <taxon>Metazoa</taxon>
        <taxon>Echinodermata</taxon>
        <taxon>Eleutherozoa</taxon>
        <taxon>Asterozoa</taxon>
        <taxon>Asteroidea</taxon>
        <taxon>Valvatacea</taxon>
        <taxon>Valvatida</taxon>
        <taxon>Acanthasteridae</taxon>
        <taxon>Acanthaster</taxon>
    </lineage>
</organism>
<dbReference type="KEGG" id="aplc:110979910"/>
<dbReference type="PANTHER" id="PTHR21035:SF2">
    <property type="entry name" value="SMALL RIBOSOMAL SUBUNIT PROTEIN MS26"/>
    <property type="match status" value="1"/>
</dbReference>
<dbReference type="GeneID" id="110979910"/>
<evidence type="ECO:0000256" key="1">
    <source>
        <dbReference type="ARBA" id="ARBA00004173"/>
    </source>
</evidence>
<keyword evidence="5" id="KW-0496">Mitochondrion</keyword>
<keyword evidence="9" id="KW-0175">Coiled coil</keyword>
<evidence type="ECO:0000256" key="3">
    <source>
        <dbReference type="ARBA" id="ARBA00022946"/>
    </source>
</evidence>
<evidence type="ECO:0000256" key="2">
    <source>
        <dbReference type="ARBA" id="ARBA00009672"/>
    </source>
</evidence>
<dbReference type="PANTHER" id="PTHR21035">
    <property type="entry name" value="28S RIBOSOMAL PROTEIN S26, MITOCHONDRIAL"/>
    <property type="match status" value="1"/>
</dbReference>
<evidence type="ECO:0000256" key="4">
    <source>
        <dbReference type="ARBA" id="ARBA00022980"/>
    </source>
</evidence>
<dbReference type="RefSeq" id="XP_022091771.1">
    <property type="nucleotide sequence ID" value="XM_022236079.1"/>
</dbReference>
<protein>
    <recommendedName>
        <fullName evidence="7">Small ribosomal subunit protein mS26</fullName>
    </recommendedName>
    <alternativeName>
        <fullName evidence="8">28S ribosomal protein S26, mitochondrial</fullName>
    </alternativeName>
</protein>
<evidence type="ECO:0000256" key="8">
    <source>
        <dbReference type="ARBA" id="ARBA00035344"/>
    </source>
</evidence>
<evidence type="ECO:0000313" key="11">
    <source>
        <dbReference type="Proteomes" id="UP000694845"/>
    </source>
</evidence>
<comment type="similarity">
    <text evidence="2">Belongs to the mitochondrion-specific ribosomal protein mS26 family.</text>
</comment>
<feature type="region of interest" description="Disordered" evidence="10">
    <location>
        <begin position="84"/>
        <end position="104"/>
    </location>
</feature>
<keyword evidence="4" id="KW-0689">Ribosomal protein</keyword>
<keyword evidence="6" id="KW-0687">Ribonucleoprotein</keyword>
<reference evidence="12" key="1">
    <citation type="submission" date="2025-08" db="UniProtKB">
        <authorList>
            <consortium name="RefSeq"/>
        </authorList>
    </citation>
    <scope>IDENTIFICATION</scope>
</reference>
<sequence>MFPRCSLVLNRIGGLSAAWDPSIGLSVVSLQCVRWRKRRTDPKAKSKLDYRRIPTPVDPWEHKFLTTKIAHYRTILRAMRKMFKEEQKQKRTETAEGGSAEERAQMEREEHLRLLEWNEQENARTGTIREERIRLRLLDQEERKLKKMLRMEEERQQALEELASRVRLEKEASKSYITMDNVEQAIENALADTKEYNFSIDQQGKILLPENSAWEEIKSRQVVKNAYEEMAKEQQQ</sequence>
<keyword evidence="3" id="KW-0809">Transit peptide</keyword>
<evidence type="ECO:0000256" key="6">
    <source>
        <dbReference type="ARBA" id="ARBA00023274"/>
    </source>
</evidence>
<evidence type="ECO:0000256" key="10">
    <source>
        <dbReference type="SAM" id="MobiDB-lite"/>
    </source>
</evidence>
<evidence type="ECO:0000256" key="7">
    <source>
        <dbReference type="ARBA" id="ARBA00035138"/>
    </source>
</evidence>
<evidence type="ECO:0000256" key="9">
    <source>
        <dbReference type="SAM" id="Coils"/>
    </source>
</evidence>
<evidence type="ECO:0000256" key="5">
    <source>
        <dbReference type="ARBA" id="ARBA00023128"/>
    </source>
</evidence>
<evidence type="ECO:0000313" key="12">
    <source>
        <dbReference type="RefSeq" id="XP_022091771.1"/>
    </source>
</evidence>